<evidence type="ECO:0000256" key="8">
    <source>
        <dbReference type="SAM" id="SignalP"/>
    </source>
</evidence>
<dbReference type="InterPro" id="IPR030458">
    <property type="entry name" value="Glyco_hydro_31_AS"/>
</dbReference>
<dbReference type="Pfam" id="PF21365">
    <property type="entry name" value="Glyco_hydro_31_3rd"/>
    <property type="match status" value="1"/>
</dbReference>
<evidence type="ECO:0000256" key="7">
    <source>
        <dbReference type="SAM" id="MobiDB-lite"/>
    </source>
</evidence>
<dbReference type="GO" id="GO:0004558">
    <property type="term" value="F:alpha-1,4-glucosidase activity"/>
    <property type="evidence" value="ECO:0007669"/>
    <property type="project" value="UniProtKB-EC"/>
</dbReference>
<dbReference type="SUPFAM" id="SSF74650">
    <property type="entry name" value="Galactose mutarotase-like"/>
    <property type="match status" value="1"/>
</dbReference>
<dbReference type="PANTHER" id="PTHR22762:SF95">
    <property type="entry name" value="ALPHA_BETA-GLUCOSIDASE AGDC-RELATED"/>
    <property type="match status" value="1"/>
</dbReference>
<evidence type="ECO:0000256" key="2">
    <source>
        <dbReference type="ARBA" id="ARBA00007806"/>
    </source>
</evidence>
<dbReference type="SUPFAM" id="SSF51011">
    <property type="entry name" value="Glycosyl hydrolase domain"/>
    <property type="match status" value="1"/>
</dbReference>
<dbReference type="PANTHER" id="PTHR22762">
    <property type="entry name" value="ALPHA-GLUCOSIDASE"/>
    <property type="match status" value="1"/>
</dbReference>
<evidence type="ECO:0000256" key="3">
    <source>
        <dbReference type="ARBA" id="ARBA00012741"/>
    </source>
</evidence>
<name>A0A6A6IEG1_9PLEO</name>
<feature type="compositionally biased region" description="Low complexity" evidence="7">
    <location>
        <begin position="35"/>
        <end position="44"/>
    </location>
</feature>
<dbReference type="EMBL" id="ML987196">
    <property type="protein sequence ID" value="KAF2247893.1"/>
    <property type="molecule type" value="Genomic_DNA"/>
</dbReference>
<evidence type="ECO:0000259" key="10">
    <source>
        <dbReference type="Pfam" id="PF13802"/>
    </source>
</evidence>
<evidence type="ECO:0000313" key="12">
    <source>
        <dbReference type="EMBL" id="KAF2247893.1"/>
    </source>
</evidence>
<dbReference type="Gene3D" id="2.60.40.1760">
    <property type="entry name" value="glycosyl hydrolase (family 31)"/>
    <property type="match status" value="1"/>
</dbReference>
<evidence type="ECO:0000259" key="11">
    <source>
        <dbReference type="Pfam" id="PF21365"/>
    </source>
</evidence>
<dbReference type="GeneID" id="54575412"/>
<dbReference type="InterPro" id="IPR013780">
    <property type="entry name" value="Glyco_hydro_b"/>
</dbReference>
<evidence type="ECO:0000256" key="4">
    <source>
        <dbReference type="ARBA" id="ARBA00022801"/>
    </source>
</evidence>
<dbReference type="InterPro" id="IPR017853">
    <property type="entry name" value="GH"/>
</dbReference>
<feature type="domain" description="Glycosyl hydrolase family 31 C-terminal" evidence="11">
    <location>
        <begin position="720"/>
        <end position="808"/>
    </location>
</feature>
<dbReference type="CDD" id="cd14752">
    <property type="entry name" value="GH31_N"/>
    <property type="match status" value="1"/>
</dbReference>
<keyword evidence="8" id="KW-0732">Signal</keyword>
<dbReference type="Gene3D" id="2.60.40.1180">
    <property type="entry name" value="Golgi alpha-mannosidase II"/>
    <property type="match status" value="2"/>
</dbReference>
<dbReference type="SUPFAM" id="SSF51445">
    <property type="entry name" value="(Trans)glycosidases"/>
    <property type="match status" value="1"/>
</dbReference>
<keyword evidence="4 6" id="KW-0378">Hydrolase</keyword>
<sequence length="925" mass="103934">MFARNVLLAIVACAGLTSALPAPAPDNTPPPDPATTPAFTTSSAGDKCSGYAASNVVKTGSSLTADLTLVGSCNAYSDDIKDLKLLVEYQTNERLHVNIYDAGLNVYQVQKEVLPRPKSDDATSDDAALEFDLVEKPFSFTVKRKENGEVLFDTSGASLVFETQYIRLRTNLPEDPFLYGLGEHSDPFRLPTYNYVRVMENSESPFIPHNSNLYGSHPVYFEHRGDKGTHGVFLLNSDPMNIIINRTESGQQYLEYNTIGGVLDFYFLAGSRPADVSKQYADVVGYSTMYPYWVLGFHQCKYGYWDVNMVAEVVGNYSTAGIPLEVMWTDIDHMDLRQDFTVDPERFPMHKMQELVTTLHQRGQRYVLILDPGIHAVGNYSTYTRGHDMDVFLKHADGTDYLGVQWAGAVAWPDWFAPNTAKWWTDEVTRFFDPETGIDLDGIWVDMNEASNFCADETCKPRESAVEQNDPPQPAHSPRPNTGRPIPGFPADFQPGGTAVARSLKSRDVSLKTKDVSLVPRQAANGSMKGIPNREWFHPKYQIRNHRGNISDFTLLFNTSNYDGTKQYDTHNLYGHMMATTTNDAMLSRRPGLRPMTLTRSTFAGSGSKVTHWFGDNQSAWEDYRISIRQMLAFVAMHQMPMVGSDVCGFNGNAEQYMCARWALLGAFQPFYRNHAEISSTPQEFYQWPLVTEAAKKAIDTRYKLIDYIYTGLYYQTTTGTPMINPLFYLYPEDENTFAIQEQWFYGDALLISPVTTDYSETVTFYLPDDVFYDYWTHERVQGEGANVTVSDVSWTDIPVHIRGGTIIPHRMNSANTTAELRKEDFYIVVAPGEDGKAKGRLYLDEGEKIDQPNTSEIEFSFDGSKFSCSGSFAYSGQNGESITVSKVVVLGQDHARAAGKWDSSKNTIEVEGPWQLTGEWSFNL</sequence>
<keyword evidence="13" id="KW-1185">Reference proteome</keyword>
<dbReference type="AlphaFoldDB" id="A0A6A6IEG1"/>
<dbReference type="GO" id="GO:0030246">
    <property type="term" value="F:carbohydrate binding"/>
    <property type="evidence" value="ECO:0007669"/>
    <property type="project" value="InterPro"/>
</dbReference>
<dbReference type="Proteomes" id="UP000800094">
    <property type="component" value="Unassembled WGS sequence"/>
</dbReference>
<dbReference type="PROSITE" id="PS00129">
    <property type="entry name" value="GLYCOSYL_HYDROL_F31_1"/>
    <property type="match status" value="1"/>
</dbReference>
<dbReference type="GO" id="GO:0005975">
    <property type="term" value="P:carbohydrate metabolic process"/>
    <property type="evidence" value="ECO:0007669"/>
    <property type="project" value="InterPro"/>
</dbReference>
<dbReference type="InterPro" id="IPR000322">
    <property type="entry name" value="Glyco_hydro_31_TIM"/>
</dbReference>
<comment type="similarity">
    <text evidence="2 6">Belongs to the glycosyl hydrolase 31 family.</text>
</comment>
<evidence type="ECO:0000259" key="9">
    <source>
        <dbReference type="Pfam" id="PF01055"/>
    </source>
</evidence>
<keyword evidence="5 6" id="KW-0326">Glycosidase</keyword>
<evidence type="ECO:0000313" key="13">
    <source>
        <dbReference type="Proteomes" id="UP000800094"/>
    </source>
</evidence>
<accession>A0A6A6IEG1</accession>
<dbReference type="InterPro" id="IPR011013">
    <property type="entry name" value="Gal_mutarotase_sf_dom"/>
</dbReference>
<feature type="signal peptide" evidence="8">
    <location>
        <begin position="1"/>
        <end position="19"/>
    </location>
</feature>
<feature type="compositionally biased region" description="Pro residues" evidence="7">
    <location>
        <begin position="23"/>
        <end position="34"/>
    </location>
</feature>
<evidence type="ECO:0000256" key="5">
    <source>
        <dbReference type="ARBA" id="ARBA00023295"/>
    </source>
</evidence>
<feature type="domain" description="Glycoside hydrolase family 31 N-terminal" evidence="10">
    <location>
        <begin position="88"/>
        <end position="241"/>
    </location>
</feature>
<reference evidence="12" key="1">
    <citation type="journal article" date="2020" name="Stud. Mycol.">
        <title>101 Dothideomycetes genomes: a test case for predicting lifestyles and emergence of pathogens.</title>
        <authorList>
            <person name="Haridas S."/>
            <person name="Albert R."/>
            <person name="Binder M."/>
            <person name="Bloem J."/>
            <person name="Labutti K."/>
            <person name="Salamov A."/>
            <person name="Andreopoulos B."/>
            <person name="Baker S."/>
            <person name="Barry K."/>
            <person name="Bills G."/>
            <person name="Bluhm B."/>
            <person name="Cannon C."/>
            <person name="Castanera R."/>
            <person name="Culley D."/>
            <person name="Daum C."/>
            <person name="Ezra D."/>
            <person name="Gonzalez J."/>
            <person name="Henrissat B."/>
            <person name="Kuo A."/>
            <person name="Liang C."/>
            <person name="Lipzen A."/>
            <person name="Lutzoni F."/>
            <person name="Magnuson J."/>
            <person name="Mondo S."/>
            <person name="Nolan M."/>
            <person name="Ohm R."/>
            <person name="Pangilinan J."/>
            <person name="Park H.-J."/>
            <person name="Ramirez L."/>
            <person name="Alfaro M."/>
            <person name="Sun H."/>
            <person name="Tritt A."/>
            <person name="Yoshinaga Y."/>
            <person name="Zwiers L.-H."/>
            <person name="Turgeon B."/>
            <person name="Goodwin S."/>
            <person name="Spatafora J."/>
            <person name="Crous P."/>
            <person name="Grigoriev I."/>
        </authorList>
    </citation>
    <scope>NUCLEOTIDE SEQUENCE</scope>
    <source>
        <strain evidence="12">CBS 122368</strain>
    </source>
</reference>
<dbReference type="CDD" id="cd06602">
    <property type="entry name" value="GH31_MGAM_SI_GAA"/>
    <property type="match status" value="1"/>
</dbReference>
<dbReference type="RefSeq" id="XP_033682897.1">
    <property type="nucleotide sequence ID" value="XM_033822082.1"/>
</dbReference>
<feature type="domain" description="Glycoside hydrolase family 31 TIM barrel" evidence="9">
    <location>
        <begin position="288"/>
        <end position="711"/>
    </location>
</feature>
<feature type="region of interest" description="Disordered" evidence="7">
    <location>
        <begin position="460"/>
        <end position="497"/>
    </location>
</feature>
<dbReference type="Pfam" id="PF01055">
    <property type="entry name" value="Glyco_hydro_31_2nd"/>
    <property type="match status" value="1"/>
</dbReference>
<protein>
    <recommendedName>
        <fullName evidence="3">alpha-glucosidase</fullName>
        <ecNumber evidence="3">3.2.1.20</ecNumber>
    </recommendedName>
</protein>
<dbReference type="OrthoDB" id="5839090at2759"/>
<dbReference type="Pfam" id="PF13802">
    <property type="entry name" value="Gal_mutarotas_2"/>
    <property type="match status" value="1"/>
</dbReference>
<organism evidence="12 13">
    <name type="scientific">Trematosphaeria pertusa</name>
    <dbReference type="NCBI Taxonomy" id="390896"/>
    <lineage>
        <taxon>Eukaryota</taxon>
        <taxon>Fungi</taxon>
        <taxon>Dikarya</taxon>
        <taxon>Ascomycota</taxon>
        <taxon>Pezizomycotina</taxon>
        <taxon>Dothideomycetes</taxon>
        <taxon>Pleosporomycetidae</taxon>
        <taxon>Pleosporales</taxon>
        <taxon>Massarineae</taxon>
        <taxon>Trematosphaeriaceae</taxon>
        <taxon>Trematosphaeria</taxon>
    </lineage>
</organism>
<feature type="chain" id="PRO_5025643917" description="alpha-glucosidase" evidence="8">
    <location>
        <begin position="20"/>
        <end position="925"/>
    </location>
</feature>
<gene>
    <name evidence="12" type="ORF">BU26DRAFT_322655</name>
</gene>
<proteinExistence type="inferred from homology"/>
<evidence type="ECO:0000256" key="1">
    <source>
        <dbReference type="ARBA" id="ARBA00001657"/>
    </source>
</evidence>
<feature type="region of interest" description="Disordered" evidence="7">
    <location>
        <begin position="23"/>
        <end position="44"/>
    </location>
</feature>
<dbReference type="Gene3D" id="3.20.20.80">
    <property type="entry name" value="Glycosidases"/>
    <property type="match status" value="2"/>
</dbReference>
<dbReference type="EC" id="3.2.1.20" evidence="3"/>
<evidence type="ECO:0000256" key="6">
    <source>
        <dbReference type="RuleBase" id="RU361185"/>
    </source>
</evidence>
<comment type="catalytic activity">
    <reaction evidence="1">
        <text>Hydrolysis of terminal, non-reducing (1-&gt;4)-linked alpha-D-glucose residues with release of alpha-D-glucose.</text>
        <dbReference type="EC" id="3.2.1.20"/>
    </reaction>
</comment>
<dbReference type="InterPro" id="IPR025887">
    <property type="entry name" value="Glyco_hydro_31_N_dom"/>
</dbReference>
<dbReference type="InterPro" id="IPR048395">
    <property type="entry name" value="Glyco_hydro_31_C"/>
</dbReference>